<dbReference type="SUPFAM" id="SSF52540">
    <property type="entry name" value="P-loop containing nucleoside triphosphate hydrolases"/>
    <property type="match status" value="1"/>
</dbReference>
<gene>
    <name evidence="1" type="ORF">LCGC14_2533140</name>
</gene>
<protein>
    <recommendedName>
        <fullName evidence="2">AAA+ ATPase domain-containing protein</fullName>
    </recommendedName>
</protein>
<proteinExistence type="predicted"/>
<name>A0A0F9ATF0_9ZZZZ</name>
<evidence type="ECO:0008006" key="2">
    <source>
        <dbReference type="Google" id="ProtNLM"/>
    </source>
</evidence>
<reference evidence="1" key="1">
    <citation type="journal article" date="2015" name="Nature">
        <title>Complex archaea that bridge the gap between prokaryotes and eukaryotes.</title>
        <authorList>
            <person name="Spang A."/>
            <person name="Saw J.H."/>
            <person name="Jorgensen S.L."/>
            <person name="Zaremba-Niedzwiedzka K."/>
            <person name="Martijn J."/>
            <person name="Lind A.E."/>
            <person name="van Eijk R."/>
            <person name="Schleper C."/>
            <person name="Guy L."/>
            <person name="Ettema T.J."/>
        </authorList>
    </citation>
    <scope>NUCLEOTIDE SEQUENCE</scope>
</reference>
<dbReference type="Pfam" id="PF13481">
    <property type="entry name" value="AAA_25"/>
    <property type="match status" value="1"/>
</dbReference>
<organism evidence="1">
    <name type="scientific">marine sediment metagenome</name>
    <dbReference type="NCBI Taxonomy" id="412755"/>
    <lineage>
        <taxon>unclassified sequences</taxon>
        <taxon>metagenomes</taxon>
        <taxon>ecological metagenomes</taxon>
    </lineage>
</organism>
<evidence type="ECO:0000313" key="1">
    <source>
        <dbReference type="EMBL" id="KKL12700.1"/>
    </source>
</evidence>
<dbReference type="EMBL" id="LAZR01041155">
    <property type="protein sequence ID" value="KKL12700.1"/>
    <property type="molecule type" value="Genomic_DNA"/>
</dbReference>
<dbReference type="AlphaFoldDB" id="A0A0F9ATF0"/>
<accession>A0A0F9ATF0</accession>
<dbReference type="Gene3D" id="3.40.50.300">
    <property type="entry name" value="P-loop containing nucleotide triphosphate hydrolases"/>
    <property type="match status" value="1"/>
</dbReference>
<sequence>MSYLPADKRTFSLVPATDYTSQQETSPWLIRPFLRVGSSMMIYGRQGTGKSRLSWQLAYAFASGSPWLGFQIERPGPVIFLEVDMPESDLQQMIDNAAAYGINHPEIHLIHPKTPVGDYFDSFDVLKHSDRVSLASFIHDIKPVLLVIDTGNDVFRTRPGDVNDQVRHVLRTLRSMMQGYGALVYLNHERKKPQTYSKSSEDDSGSDKDVFMGAQAWEGVATTSLRLKNVDESTQSKHKTLLFKKHRLGPPGFEQLSLEMTKPHGFFEAKLTIPQALMLWQGDTFAGPHSYKEVFTDVAAQVGATEEAVKKAFQRQRESGVEHPWLSQLEGDKA</sequence>
<comment type="caution">
    <text evidence="1">The sequence shown here is derived from an EMBL/GenBank/DDBJ whole genome shotgun (WGS) entry which is preliminary data.</text>
</comment>
<dbReference type="InterPro" id="IPR027417">
    <property type="entry name" value="P-loop_NTPase"/>
</dbReference>